<dbReference type="Proteomes" id="UP000030671">
    <property type="component" value="Unassembled WGS sequence"/>
</dbReference>
<dbReference type="OrthoDB" id="3299832at2759"/>
<gene>
    <name evidence="2" type="ORF">HETIRDRAFT_388401</name>
</gene>
<feature type="region of interest" description="Disordered" evidence="1">
    <location>
        <begin position="77"/>
        <end position="119"/>
    </location>
</feature>
<accession>W4JXP4</accession>
<feature type="compositionally biased region" description="Low complexity" evidence="1">
    <location>
        <begin position="167"/>
        <end position="179"/>
    </location>
</feature>
<feature type="compositionally biased region" description="Polar residues" evidence="1">
    <location>
        <begin position="180"/>
        <end position="193"/>
    </location>
</feature>
<evidence type="ECO:0000313" key="3">
    <source>
        <dbReference type="Proteomes" id="UP000030671"/>
    </source>
</evidence>
<sequence length="336" mass="38030">MRGDEADAVEELLRLASKIRADLEAPPMNTNIFNYGHDADTFHMMQPAVEIIPASVAGPSRQPTMAVLDTLITSQGEREAQAGKASACAEGEAHGETANAQAGGETEEKREKRCKPPGDGPWVCKVHNCEFRRWNELDRHMRSRKHEENAEEFHRPSLSHRCHRSDPQPSSPTTTAQTPNMSDRTPTQQSTPLPTDVPPAQPAKRDQARQRSHQPTTTIPPLWRPGRPLMLFGFLFTRDFLDWYCTVNKVGPIRTEQQRFTTDTVAFDKIRFDAKLRKSDCRTVYTGEDEPDDLALCLVIGTNYLEQDRKRPDEAIIQSVQAAMGVNMVPMWYRMY</sequence>
<dbReference type="AlphaFoldDB" id="W4JXP4"/>
<dbReference type="EMBL" id="KI925462">
    <property type="protein sequence ID" value="ETW78337.1"/>
    <property type="molecule type" value="Genomic_DNA"/>
</dbReference>
<dbReference type="GeneID" id="20672368"/>
<dbReference type="RefSeq" id="XP_009550316.1">
    <property type="nucleotide sequence ID" value="XM_009552021.1"/>
</dbReference>
<evidence type="ECO:0000256" key="1">
    <source>
        <dbReference type="SAM" id="MobiDB-lite"/>
    </source>
</evidence>
<organism evidence="2 3">
    <name type="scientific">Heterobasidion irregulare (strain TC 32-1)</name>
    <dbReference type="NCBI Taxonomy" id="747525"/>
    <lineage>
        <taxon>Eukaryota</taxon>
        <taxon>Fungi</taxon>
        <taxon>Dikarya</taxon>
        <taxon>Basidiomycota</taxon>
        <taxon>Agaricomycotina</taxon>
        <taxon>Agaricomycetes</taxon>
        <taxon>Russulales</taxon>
        <taxon>Bondarzewiaceae</taxon>
        <taxon>Heterobasidion</taxon>
        <taxon>Heterobasidion annosum species complex</taxon>
    </lineage>
</organism>
<dbReference type="InParanoid" id="W4JXP4"/>
<proteinExistence type="predicted"/>
<dbReference type="KEGG" id="hir:HETIRDRAFT_388401"/>
<feature type="region of interest" description="Disordered" evidence="1">
    <location>
        <begin position="147"/>
        <end position="222"/>
    </location>
</feature>
<evidence type="ECO:0000313" key="2">
    <source>
        <dbReference type="EMBL" id="ETW78337.1"/>
    </source>
</evidence>
<dbReference type="HOGENOM" id="CLU_826557_0_0_1"/>
<keyword evidence="3" id="KW-1185">Reference proteome</keyword>
<reference evidence="2 3" key="1">
    <citation type="journal article" date="2012" name="New Phytol.">
        <title>Insight into trade-off between wood decay and parasitism from the genome of a fungal forest pathogen.</title>
        <authorList>
            <person name="Olson A."/>
            <person name="Aerts A."/>
            <person name="Asiegbu F."/>
            <person name="Belbahri L."/>
            <person name="Bouzid O."/>
            <person name="Broberg A."/>
            <person name="Canback B."/>
            <person name="Coutinho P.M."/>
            <person name="Cullen D."/>
            <person name="Dalman K."/>
            <person name="Deflorio G."/>
            <person name="van Diepen L.T."/>
            <person name="Dunand C."/>
            <person name="Duplessis S."/>
            <person name="Durling M."/>
            <person name="Gonthier P."/>
            <person name="Grimwood J."/>
            <person name="Fossdal C.G."/>
            <person name="Hansson D."/>
            <person name="Henrissat B."/>
            <person name="Hietala A."/>
            <person name="Himmelstrand K."/>
            <person name="Hoffmeister D."/>
            <person name="Hogberg N."/>
            <person name="James T.Y."/>
            <person name="Karlsson M."/>
            <person name="Kohler A."/>
            <person name="Kues U."/>
            <person name="Lee Y.H."/>
            <person name="Lin Y.C."/>
            <person name="Lind M."/>
            <person name="Lindquist E."/>
            <person name="Lombard V."/>
            <person name="Lucas S."/>
            <person name="Lunden K."/>
            <person name="Morin E."/>
            <person name="Murat C."/>
            <person name="Park J."/>
            <person name="Raffaello T."/>
            <person name="Rouze P."/>
            <person name="Salamov A."/>
            <person name="Schmutz J."/>
            <person name="Solheim H."/>
            <person name="Stahlberg J."/>
            <person name="Velez H."/>
            <person name="de Vries R.P."/>
            <person name="Wiebenga A."/>
            <person name="Woodward S."/>
            <person name="Yakovlev I."/>
            <person name="Garbelotto M."/>
            <person name="Martin F."/>
            <person name="Grigoriev I.V."/>
            <person name="Stenlid J."/>
        </authorList>
    </citation>
    <scope>NUCLEOTIDE SEQUENCE [LARGE SCALE GENOMIC DNA]</scope>
    <source>
        <strain evidence="2 3">TC 32-1</strain>
    </source>
</reference>
<name>W4JXP4_HETIT</name>
<feature type="compositionally biased region" description="Basic and acidic residues" evidence="1">
    <location>
        <begin position="106"/>
        <end position="116"/>
    </location>
</feature>
<protein>
    <submittedName>
        <fullName evidence="2">Uncharacterized protein</fullName>
    </submittedName>
</protein>